<evidence type="ECO:0000313" key="2">
    <source>
        <dbReference type="EMBL" id="SVC31390.1"/>
    </source>
</evidence>
<protein>
    <submittedName>
        <fullName evidence="2">Uncharacterized protein</fullName>
    </submittedName>
</protein>
<dbReference type="AlphaFoldDB" id="A0A382L3X7"/>
<accession>A0A382L3X7</accession>
<reference evidence="2" key="1">
    <citation type="submission" date="2018-05" db="EMBL/GenBank/DDBJ databases">
        <authorList>
            <person name="Lanie J.A."/>
            <person name="Ng W.-L."/>
            <person name="Kazmierczak K.M."/>
            <person name="Andrzejewski T.M."/>
            <person name="Davidsen T.M."/>
            <person name="Wayne K.J."/>
            <person name="Tettelin H."/>
            <person name="Glass J.I."/>
            <person name="Rusch D."/>
            <person name="Podicherti R."/>
            <person name="Tsui H.-C.T."/>
            <person name="Winkler M.E."/>
        </authorList>
    </citation>
    <scope>NUCLEOTIDE SEQUENCE</scope>
</reference>
<dbReference type="EMBL" id="UINC01084595">
    <property type="protein sequence ID" value="SVC31390.1"/>
    <property type="molecule type" value="Genomic_DNA"/>
</dbReference>
<keyword evidence="1" id="KW-1133">Transmembrane helix</keyword>
<sequence>MLRSGRAAWLLCVTVSTIALGIALLLLDETLEKGLIVYEFGG</sequence>
<feature type="non-terminal residue" evidence="2">
    <location>
        <position position="42"/>
    </location>
</feature>
<feature type="transmembrane region" description="Helical" evidence="1">
    <location>
        <begin position="7"/>
        <end position="27"/>
    </location>
</feature>
<keyword evidence="1" id="KW-0472">Membrane</keyword>
<organism evidence="2">
    <name type="scientific">marine metagenome</name>
    <dbReference type="NCBI Taxonomy" id="408172"/>
    <lineage>
        <taxon>unclassified sequences</taxon>
        <taxon>metagenomes</taxon>
        <taxon>ecological metagenomes</taxon>
    </lineage>
</organism>
<keyword evidence="1" id="KW-0812">Transmembrane</keyword>
<gene>
    <name evidence="2" type="ORF">METZ01_LOCUS284244</name>
</gene>
<evidence type="ECO:0000256" key="1">
    <source>
        <dbReference type="SAM" id="Phobius"/>
    </source>
</evidence>
<proteinExistence type="predicted"/>
<name>A0A382L3X7_9ZZZZ</name>